<keyword evidence="6" id="KW-1185">Reference proteome</keyword>
<feature type="region of interest" description="Disordered" evidence="3">
    <location>
        <begin position="1333"/>
        <end position="1378"/>
    </location>
</feature>
<feature type="region of interest" description="Disordered" evidence="3">
    <location>
        <begin position="981"/>
        <end position="1318"/>
    </location>
</feature>
<feature type="region of interest" description="Disordered" evidence="3">
    <location>
        <begin position="232"/>
        <end position="256"/>
    </location>
</feature>
<feature type="compositionally biased region" description="Polar residues" evidence="3">
    <location>
        <begin position="1131"/>
        <end position="1141"/>
    </location>
</feature>
<feature type="compositionally biased region" description="Low complexity" evidence="3">
    <location>
        <begin position="1097"/>
        <end position="1108"/>
    </location>
</feature>
<feature type="compositionally biased region" description="Low complexity" evidence="3">
    <location>
        <begin position="1182"/>
        <end position="1197"/>
    </location>
</feature>
<dbReference type="GO" id="GO:0005634">
    <property type="term" value="C:nucleus"/>
    <property type="evidence" value="ECO:0007669"/>
    <property type="project" value="UniProtKB-SubCell"/>
</dbReference>
<feature type="compositionally biased region" description="Pro residues" evidence="3">
    <location>
        <begin position="1109"/>
        <end position="1124"/>
    </location>
</feature>
<protein>
    <recommendedName>
        <fullName evidence="4">DUF4683 domain-containing protein</fullName>
    </recommendedName>
</protein>
<dbReference type="InterPro" id="IPR039225">
    <property type="entry name" value="AHDC1"/>
</dbReference>
<feature type="compositionally biased region" description="Polar residues" evidence="3">
    <location>
        <begin position="710"/>
        <end position="720"/>
    </location>
</feature>
<feature type="compositionally biased region" description="Polar residues" evidence="3">
    <location>
        <begin position="1242"/>
        <end position="1265"/>
    </location>
</feature>
<feature type="region of interest" description="Disordered" evidence="3">
    <location>
        <begin position="371"/>
        <end position="417"/>
    </location>
</feature>
<feature type="compositionally biased region" description="Gly residues" evidence="3">
    <location>
        <begin position="486"/>
        <end position="503"/>
    </location>
</feature>
<evidence type="ECO:0000259" key="4">
    <source>
        <dbReference type="Pfam" id="PF15735"/>
    </source>
</evidence>
<feature type="compositionally biased region" description="Polar residues" evidence="3">
    <location>
        <begin position="1163"/>
        <end position="1174"/>
    </location>
</feature>
<feature type="domain" description="DUF4683" evidence="4">
    <location>
        <begin position="401"/>
        <end position="456"/>
    </location>
</feature>
<feature type="compositionally biased region" description="Basic and acidic residues" evidence="3">
    <location>
        <begin position="238"/>
        <end position="252"/>
    </location>
</feature>
<feature type="region of interest" description="Disordered" evidence="3">
    <location>
        <begin position="1"/>
        <end position="100"/>
    </location>
</feature>
<dbReference type="PANTHER" id="PTHR15617">
    <property type="entry name" value="TRANSCRIPTION FACTOR GIBBIN"/>
    <property type="match status" value="1"/>
</dbReference>
<accession>A0AAQ6ISS2</accession>
<reference evidence="5" key="3">
    <citation type="submission" date="2025-09" db="UniProtKB">
        <authorList>
            <consortium name="Ensembl"/>
        </authorList>
    </citation>
    <scope>IDENTIFICATION</scope>
</reference>
<evidence type="ECO:0000313" key="5">
    <source>
        <dbReference type="Ensembl" id="ENSATEP00000077082.1"/>
    </source>
</evidence>
<reference evidence="5 6" key="1">
    <citation type="submission" date="2021-04" db="EMBL/GenBank/DDBJ databases">
        <authorList>
            <consortium name="Wellcome Sanger Institute Data Sharing"/>
        </authorList>
    </citation>
    <scope>NUCLEOTIDE SEQUENCE [LARGE SCALE GENOMIC DNA]</scope>
</reference>
<organism evidence="5 6">
    <name type="scientific">Anabas testudineus</name>
    <name type="common">Climbing perch</name>
    <name type="synonym">Anthias testudineus</name>
    <dbReference type="NCBI Taxonomy" id="64144"/>
    <lineage>
        <taxon>Eukaryota</taxon>
        <taxon>Metazoa</taxon>
        <taxon>Chordata</taxon>
        <taxon>Craniata</taxon>
        <taxon>Vertebrata</taxon>
        <taxon>Euteleostomi</taxon>
        <taxon>Actinopterygii</taxon>
        <taxon>Neopterygii</taxon>
        <taxon>Teleostei</taxon>
        <taxon>Neoteleostei</taxon>
        <taxon>Acanthomorphata</taxon>
        <taxon>Anabantaria</taxon>
        <taxon>Anabantiformes</taxon>
        <taxon>Anabantoidei</taxon>
        <taxon>Anabantidae</taxon>
        <taxon>Anabas</taxon>
    </lineage>
</organism>
<feature type="region of interest" description="Disordered" evidence="3">
    <location>
        <begin position="483"/>
        <end position="505"/>
    </location>
</feature>
<feature type="compositionally biased region" description="Low complexity" evidence="3">
    <location>
        <begin position="1043"/>
        <end position="1058"/>
    </location>
</feature>
<feature type="compositionally biased region" description="Low complexity" evidence="3">
    <location>
        <begin position="726"/>
        <end position="768"/>
    </location>
</feature>
<dbReference type="GeneTree" id="ENSGT00390000018883"/>
<dbReference type="Pfam" id="PF15735">
    <property type="entry name" value="DUF4683"/>
    <property type="match status" value="1"/>
</dbReference>
<evidence type="ECO:0000256" key="1">
    <source>
        <dbReference type="ARBA" id="ARBA00004123"/>
    </source>
</evidence>
<proteinExistence type="predicted"/>
<evidence type="ECO:0000313" key="6">
    <source>
        <dbReference type="Proteomes" id="UP000265040"/>
    </source>
</evidence>
<dbReference type="Proteomes" id="UP000265040">
    <property type="component" value="Chromosome 11"/>
</dbReference>
<name>A0AAQ6ISS2_ANATE</name>
<feature type="compositionally biased region" description="Polar residues" evidence="3">
    <location>
        <begin position="1198"/>
        <end position="1233"/>
    </location>
</feature>
<feature type="region of interest" description="Disordered" evidence="3">
    <location>
        <begin position="908"/>
        <end position="938"/>
    </location>
</feature>
<evidence type="ECO:0000256" key="2">
    <source>
        <dbReference type="ARBA" id="ARBA00023242"/>
    </source>
</evidence>
<evidence type="ECO:0000256" key="3">
    <source>
        <dbReference type="SAM" id="MobiDB-lite"/>
    </source>
</evidence>
<feature type="compositionally biased region" description="Low complexity" evidence="3">
    <location>
        <begin position="914"/>
        <end position="937"/>
    </location>
</feature>
<feature type="region of interest" description="Disordered" evidence="3">
    <location>
        <begin position="526"/>
        <end position="558"/>
    </location>
</feature>
<feature type="compositionally biased region" description="Basic residues" evidence="3">
    <location>
        <begin position="79"/>
        <end position="93"/>
    </location>
</feature>
<feature type="region of interest" description="Disordered" evidence="3">
    <location>
        <begin position="658"/>
        <end position="768"/>
    </location>
</feature>
<dbReference type="PANTHER" id="PTHR15617:SF1">
    <property type="entry name" value="TRANSCRIPTION FACTOR GIBBIN"/>
    <property type="match status" value="1"/>
</dbReference>
<feature type="compositionally biased region" description="Low complexity" evidence="3">
    <location>
        <begin position="1266"/>
        <end position="1307"/>
    </location>
</feature>
<reference evidence="5" key="2">
    <citation type="submission" date="2025-08" db="UniProtKB">
        <authorList>
            <consortium name="Ensembl"/>
        </authorList>
    </citation>
    <scope>IDENTIFICATION</scope>
</reference>
<dbReference type="Ensembl" id="ENSATET00000078040.1">
    <property type="protein sequence ID" value="ENSATEP00000077082.1"/>
    <property type="gene ID" value="ENSATEG00000032691.1"/>
</dbReference>
<feature type="compositionally biased region" description="Low complexity" evidence="3">
    <location>
        <begin position="1019"/>
        <end position="1032"/>
    </location>
</feature>
<keyword evidence="2" id="KW-0539">Nucleus</keyword>
<feature type="compositionally biased region" description="Pro residues" evidence="3">
    <location>
        <begin position="1339"/>
        <end position="1349"/>
    </location>
</feature>
<feature type="compositionally biased region" description="Polar residues" evidence="3">
    <location>
        <begin position="1357"/>
        <end position="1368"/>
    </location>
</feature>
<sequence length="1402" mass="148967">MSGLSDHLISGQTGAPVGCSGNQAEEKGCVGGLEGPDPWTSELRLQEGSQDPSNDGLAPVTSDHFPPSSPSTLANGLHLQRRQGHSTHRRRHTETHTAAETHTFAETVRNMQTHIDPEAQAVSHAHMDNCGNMDINAHTGTISAEHPRALSPEAIHTTSLQPLSLALGSHPASNNRLAAPVLSVETEIPSTFCPVPVSPNPNTDSSPLPVEAEKKYALRSSGRPRFPCHLRKSSRLRRSIEDGEKRAGRERGGEEEDEVLEDKIWRVKEEEVAVGEKEEHSSVEAVLPTVRKIVVKVARIPVSLSRRQKSYKISNLETVAGTEKGNDGSLEGSEVVREPTALLRMKNNGKSVMVMFPPGELPVILKRRRGRPPKQALPGIPGEPQNAAGNAGGNGEQPKKPRRRRRTKLPCPYPSYVNDTNDVKTEYGDVLSKLAFLNRQPPATGRCSPPRCWTPSEPESFHAPMENPGISTLLHRLTGFRRPRGGRGGGIGRGGGAAGGVGGSERTKSTFSDFFESIGKKRKLSPLSEHGLPRKRGKGVGGVGRGGGVVGTEPGGEKVVKRRRMRKNGALKGEGVSMGQEWPNGAGGWGEEGGINKDKGLGGFQLCGSARGGFSSCEVGRGVAYSSLREGRGVGPAGEDSQGLFAGYFRSLLDSDDSSDLLDVSSSQSDPRKASSTPGFEPSSPATGHSWSPVFSKWSSKGPNSGAEGSAQTHCSTSRPPYSYGSLSQTSPTTSTYPKSTPPSLSHSPSSPHPASYSHYSSGYSSSSPAVSQRSSDCSFAYGSGQSSGKATPAQIGYSNYQAVAKRGYSGFSATGHSSMVRGESTGPTSPGGGYMSVARGSPFSSSSSPEDMSPSNCNFCVLLYFFRQGYGGWSTDNFGPQYHCYSEYGSNESKDILDISNYTPQKAKRQTFPESLSESSSDSSHLGSAAAGSGPSCTGVTYKQNEAASVSGEGGQSSLSSLEKLMMDWHESASGPSYNWSQNVLFQSGGPSKPGRGRRKRTETLAEKEGGSALHSDSPSSRGAAAVVPAGGPEGSGLFQEGLDYYSGDSSSLSPLATPNPPPPSSYLQDPCEYPSPYSAHPSTPSSEERYPALYPGESSSSLSPSVSSPPYPPKPTPPPPQSYHPVPSRTFSPSCSPSPRVTPHCGTALSPSHRPPPKDPQFSQYDSPSYCSSPYWYGQTSHSGSPSPHSHGTHSAVHTHSNPHTSPHGNTHANTLASPNANTHTHMTSTPHDTHHHNTQPHSNLSSHTNTHPTSHLQSNSLCHSNPHTSNQPHHNTHTNPNTHLPSHTHSNPSPSLHSHSTSVLFEERSPLSTVNPHKRDLTAHAMSTGVRQAPLPHSPFPKPPLDSSPHQEDTSGYTLSHQPYQSMGHRYPSQEAQGGGVLCQLLDPASDDSFSVTSL</sequence>
<feature type="compositionally biased region" description="Gly residues" evidence="3">
    <location>
        <begin position="539"/>
        <end position="554"/>
    </location>
</feature>
<gene>
    <name evidence="5" type="primary">AHDC1</name>
</gene>
<feature type="compositionally biased region" description="Polar residues" evidence="3">
    <location>
        <begin position="674"/>
        <end position="690"/>
    </location>
</feature>
<dbReference type="InterPro" id="IPR032757">
    <property type="entry name" value="DUF4683"/>
</dbReference>
<comment type="subcellular location">
    <subcellularLocation>
        <location evidence="1">Nucleus</location>
    </subcellularLocation>
</comment>